<sequence length="268" mass="29658">MQTGQTFPGRCKAINQCDYCAKLAAVENTELLTLDALLGVAPALYALLTTRTATLDLSGFYAARRKVQKALKRRWPAAEFAYLLEFTTGRGVRSGGLRRPHWNVLVKGIPVGDRLAALEIIRRVWCDHVDALPAHQDLQEIRSVGGLMRYIAMHFQKQSQAPPDGFKGHRFTASRGYLWLPTAEAREAARASLARKRMRHRVEQQCPDLDPAEVDDVVDQALVLAGAQDWKLVQSLPVSSRNPRPERAYAPPAQAAAILAAREAVKGT</sequence>
<reference evidence="1" key="1">
    <citation type="submission" date="2015-06" db="EMBL/GenBank/DDBJ databases">
        <authorList>
            <person name="Joergensen T."/>
        </authorList>
    </citation>
    <scope>NUCLEOTIDE SEQUENCE</scope>
    <source>
        <strain evidence="1">RGFK1090</strain>
    </source>
</reference>
<evidence type="ECO:0000313" key="1">
    <source>
        <dbReference type="EMBL" id="CRY96441.1"/>
    </source>
</evidence>
<accession>A0A0H5Q313</accession>
<dbReference type="EMBL" id="LN853671">
    <property type="protein sequence ID" value="CRY96441.1"/>
    <property type="molecule type" value="Genomic_DNA"/>
</dbReference>
<protein>
    <submittedName>
        <fullName evidence="1">Uncharacterized protein</fullName>
    </submittedName>
</protein>
<proteinExistence type="predicted"/>
<name>A0A0H5Q313_9ZZZZ</name>
<organism evidence="1">
    <name type="scientific">uncultured prokaryote</name>
    <dbReference type="NCBI Taxonomy" id="198431"/>
    <lineage>
        <taxon>unclassified sequences</taxon>
        <taxon>environmental samples</taxon>
    </lineage>
</organism>
<dbReference type="AlphaFoldDB" id="A0A0H5Q313"/>
<reference evidence="1" key="2">
    <citation type="submission" date="2015-07" db="EMBL/GenBank/DDBJ databases">
        <title>Plasmids, circular viruses and viroids from rat gut.</title>
        <authorList>
            <person name="Jorgensen T.J."/>
            <person name="Hansen M.A."/>
            <person name="Xu Z."/>
            <person name="Tabak M.A."/>
            <person name="Sorensen S.J."/>
            <person name="Hansen L.H."/>
        </authorList>
    </citation>
    <scope>NUCLEOTIDE SEQUENCE</scope>
    <source>
        <strain evidence="1">RGFK1090</strain>
    </source>
</reference>